<feature type="compositionally biased region" description="Polar residues" evidence="13">
    <location>
        <begin position="1139"/>
        <end position="1148"/>
    </location>
</feature>
<dbReference type="GO" id="GO:0008270">
    <property type="term" value="F:zinc ion binding"/>
    <property type="evidence" value="ECO:0007669"/>
    <property type="project" value="UniProtKB-KW"/>
</dbReference>
<evidence type="ECO:0000256" key="3">
    <source>
        <dbReference type="ARBA" id="ARBA00022723"/>
    </source>
</evidence>
<feature type="compositionally biased region" description="Low complexity" evidence="13">
    <location>
        <begin position="14"/>
        <end position="25"/>
    </location>
</feature>
<feature type="domain" description="C2H2-type" evidence="14">
    <location>
        <begin position="977"/>
        <end position="1004"/>
    </location>
</feature>
<feature type="domain" description="C2H2-type" evidence="14">
    <location>
        <begin position="154"/>
        <end position="181"/>
    </location>
</feature>
<dbReference type="Pfam" id="PF13894">
    <property type="entry name" value="zf-C2H2_4"/>
    <property type="match status" value="1"/>
</dbReference>
<keyword evidence="6" id="KW-0862">Zinc</keyword>
<dbReference type="GO" id="GO:0030154">
    <property type="term" value="P:cell differentiation"/>
    <property type="evidence" value="ECO:0007669"/>
    <property type="project" value="UniProtKB-ARBA"/>
</dbReference>
<dbReference type="PROSITE" id="PS00028">
    <property type="entry name" value="ZINC_FINGER_C2H2_1"/>
    <property type="match status" value="7"/>
</dbReference>
<evidence type="ECO:0000256" key="12">
    <source>
        <dbReference type="PROSITE-ProRule" id="PRU00042"/>
    </source>
</evidence>
<name>A0AAV2Q000_MEGNR</name>
<dbReference type="GO" id="GO:0000981">
    <property type="term" value="F:DNA-binding transcription factor activity, RNA polymerase II-specific"/>
    <property type="evidence" value="ECO:0007669"/>
    <property type="project" value="TreeGrafter"/>
</dbReference>
<evidence type="ECO:0000256" key="11">
    <source>
        <dbReference type="ARBA" id="ARBA00038474"/>
    </source>
</evidence>
<evidence type="ECO:0000256" key="4">
    <source>
        <dbReference type="ARBA" id="ARBA00022737"/>
    </source>
</evidence>
<comment type="subcellular location">
    <subcellularLocation>
        <location evidence="1">Nucleus</location>
    </subcellularLocation>
</comment>
<dbReference type="GO" id="GO:0005634">
    <property type="term" value="C:nucleus"/>
    <property type="evidence" value="ECO:0007669"/>
    <property type="project" value="UniProtKB-SubCell"/>
</dbReference>
<keyword evidence="10" id="KW-0539">Nucleus</keyword>
<dbReference type="PANTHER" id="PTHR23233">
    <property type="entry name" value="SAL-LIKE PROTEIN"/>
    <property type="match status" value="1"/>
</dbReference>
<dbReference type="PANTHER" id="PTHR23233:SF87">
    <property type="entry name" value="HOMEOTIC PROTEIN SPALT-MAJOR"/>
    <property type="match status" value="1"/>
</dbReference>
<dbReference type="InterPro" id="IPR036236">
    <property type="entry name" value="Znf_C2H2_sf"/>
</dbReference>
<dbReference type="Pfam" id="PF00096">
    <property type="entry name" value="zf-C2H2"/>
    <property type="match status" value="3"/>
</dbReference>
<dbReference type="InterPro" id="IPR051565">
    <property type="entry name" value="Sal_C2H2-zinc-finger"/>
</dbReference>
<feature type="compositionally biased region" description="Basic and acidic residues" evidence="13">
    <location>
        <begin position="442"/>
        <end position="475"/>
    </location>
</feature>
<evidence type="ECO:0000313" key="15">
    <source>
        <dbReference type="EMBL" id="CAL4066924.1"/>
    </source>
</evidence>
<feature type="domain" description="C2H2-type" evidence="14">
    <location>
        <begin position="638"/>
        <end position="665"/>
    </location>
</feature>
<evidence type="ECO:0000256" key="1">
    <source>
        <dbReference type="ARBA" id="ARBA00004123"/>
    </source>
</evidence>
<keyword evidence="2" id="KW-0597">Phosphoprotein</keyword>
<gene>
    <name evidence="15" type="ORF">MNOR_LOCUS6031</name>
</gene>
<keyword evidence="5 12" id="KW-0863">Zinc-finger</keyword>
<evidence type="ECO:0000256" key="10">
    <source>
        <dbReference type="ARBA" id="ARBA00023242"/>
    </source>
</evidence>
<dbReference type="FunFam" id="3.30.160.60:FF:000341">
    <property type="entry name" value="Spalt-like transcription factor 1"/>
    <property type="match status" value="1"/>
</dbReference>
<organism evidence="15 16">
    <name type="scientific">Meganyctiphanes norvegica</name>
    <name type="common">Northern krill</name>
    <name type="synonym">Thysanopoda norvegica</name>
    <dbReference type="NCBI Taxonomy" id="48144"/>
    <lineage>
        <taxon>Eukaryota</taxon>
        <taxon>Metazoa</taxon>
        <taxon>Ecdysozoa</taxon>
        <taxon>Arthropoda</taxon>
        <taxon>Crustacea</taxon>
        <taxon>Multicrustacea</taxon>
        <taxon>Malacostraca</taxon>
        <taxon>Eumalacostraca</taxon>
        <taxon>Eucarida</taxon>
        <taxon>Euphausiacea</taxon>
        <taxon>Euphausiidae</taxon>
        <taxon>Meganyctiphanes</taxon>
    </lineage>
</organism>
<evidence type="ECO:0000256" key="8">
    <source>
        <dbReference type="ARBA" id="ARBA00023125"/>
    </source>
</evidence>
<feature type="compositionally biased region" description="Basic and acidic residues" evidence="13">
    <location>
        <begin position="857"/>
        <end position="876"/>
    </location>
</feature>
<feature type="compositionally biased region" description="Basic and acidic residues" evidence="13">
    <location>
        <begin position="504"/>
        <end position="514"/>
    </location>
</feature>
<evidence type="ECO:0000259" key="14">
    <source>
        <dbReference type="PROSITE" id="PS50157"/>
    </source>
</evidence>
<sequence length="1166" mass="129296">MSPNTPLSLPYQTSNSNESSPVSSNSFISSLMERFKMPSKENDAERGTSLMERFNMPPKDNCVDRSTSLTPSVASGNNSALDLSDRPLSPQMTASSIASSFIRHTDSPPRNEPNSLEMLQRTANQVLNKASQGLLTNRLIDDHKPNDKDPYYKNRCRYCGKVFGSDSGLQIHIRSHTGERPFKCSICGNRFTTRGNLKVHFQRHQQCFPHVKMNTHPIPEHLDKFHPPLLAKIGEMKDYPPPPTGPPNQFSSLLPTGPRHAGLSPVGLSPAGLPPYRLPGPPPFGIQRPFNLLNLVRHSNIDKDEPKNVRFSEDLLSPGRQETNLGNRSREQSLESEELPIHSNYEPKQEINNDFHEDMETLKKSDTDINYNSERNMSVDHHYDPASILEQNLRMSSPDREINTNCIEDENGHIKDELQDEHEQSISTDCEVPIEPPLVEHEHELSVERQDDVIEDRAVSSEREHEIRISEREQYTAEQDQSGDEPSLLDIRIRSVMDLKENTDSNLERLKDDSNDSQSTLDQSTDLSIPRDFRPLGLSAIPFSAPRFNFPFMPGFPPTSMAGPMGSLGPMGPPGPPPIQIPNGVDPSKDPTIYNHLLPRPGSTDNSWEVLIEVQKASETMKLEQLVNNIENKLTDPNQCIICHRVLSCKSSLHLHYRTHTGERPYKCKICGRAFTTKGNLKIHMGVHRGKAPMRMAHQCPLCRKKYTNALVLQQHIRQHTGEPTDLTPDQIAAAEVRDFPPMNLSESFPGLLPPGFPLPPHMMQGFPSLPLHLLHQLSPDSNRIPDDRDDTHNEEEKYLRHFSTSSRSSSTGSAEQRTAEDLTIRSKEESFNGITSPRSPRRSVSPTPSDYSDLGEQTHDIRDETQISPAAERRISGSVSPAVSSSSQDERSTSSAPLDLASRLHPHIFSPFGLFPPPLTSAGMRPETPSLPGMNPLHLLAMPGRGITTCHICFKTFACQSALEIHIRSHTKERPYKCTLCDRGFSTKGNMNQHMLAHKIRDSSMSQDVSISLSNSNAPTGLESPIASVQALSATMTTPSLHPPISSPLQAMLSMASPLRSMPSPIQARSSPLGDVTSPFTSNSSPIPFSASIAALLNQAREGDKYGNESCVKRELEGEKALPVPKRPSGVADDETVESQVHQNTVAPNIAPSPSPLPEITPLPT</sequence>
<comment type="similarity">
    <text evidence="11">Belongs to the sal C2H2-type zinc-finger protein family.</text>
</comment>
<evidence type="ECO:0000256" key="7">
    <source>
        <dbReference type="ARBA" id="ARBA00023015"/>
    </source>
</evidence>
<protein>
    <recommendedName>
        <fullName evidence="14">C2H2-type domain-containing protein</fullName>
    </recommendedName>
</protein>
<dbReference type="EMBL" id="CAXKWB010002416">
    <property type="protein sequence ID" value="CAL4066924.1"/>
    <property type="molecule type" value="Genomic_DNA"/>
</dbReference>
<keyword evidence="9" id="KW-0804">Transcription</keyword>
<keyword evidence="3" id="KW-0479">Metal-binding</keyword>
<evidence type="ECO:0000313" key="16">
    <source>
        <dbReference type="Proteomes" id="UP001497623"/>
    </source>
</evidence>
<feature type="domain" description="C2H2-type" evidence="14">
    <location>
        <begin position="182"/>
        <end position="209"/>
    </location>
</feature>
<dbReference type="PROSITE" id="PS50157">
    <property type="entry name" value="ZINC_FINGER_C2H2_2"/>
    <property type="match status" value="7"/>
</dbReference>
<keyword evidence="16" id="KW-1185">Reference proteome</keyword>
<dbReference type="Pfam" id="PF12874">
    <property type="entry name" value="zf-met"/>
    <property type="match status" value="1"/>
</dbReference>
<evidence type="ECO:0000256" key="2">
    <source>
        <dbReference type="ARBA" id="ARBA00022553"/>
    </source>
</evidence>
<feature type="region of interest" description="Disordered" evidence="13">
    <location>
        <begin position="1"/>
        <end position="25"/>
    </location>
</feature>
<feature type="compositionally biased region" description="Pro residues" evidence="13">
    <location>
        <begin position="1152"/>
        <end position="1166"/>
    </location>
</feature>
<evidence type="ECO:0000256" key="5">
    <source>
        <dbReference type="ARBA" id="ARBA00022771"/>
    </source>
</evidence>
<keyword evidence="8" id="KW-0238">DNA-binding</keyword>
<evidence type="ECO:0000256" key="6">
    <source>
        <dbReference type="ARBA" id="ARBA00022833"/>
    </source>
</evidence>
<feature type="region of interest" description="Disordered" evidence="13">
    <location>
        <begin position="799"/>
        <end position="897"/>
    </location>
</feature>
<feature type="compositionally biased region" description="Low complexity" evidence="13">
    <location>
        <begin position="877"/>
        <end position="888"/>
    </location>
</feature>
<dbReference type="SUPFAM" id="SSF57667">
    <property type="entry name" value="beta-beta-alpha zinc fingers"/>
    <property type="match status" value="4"/>
</dbReference>
<dbReference type="InterPro" id="IPR013087">
    <property type="entry name" value="Znf_C2H2_type"/>
</dbReference>
<dbReference type="AlphaFoldDB" id="A0AAV2Q000"/>
<dbReference type="FunFam" id="3.30.160.60:FF:002027">
    <property type="entry name" value="Blast:Sal-like protein 3"/>
    <property type="match status" value="1"/>
</dbReference>
<evidence type="ECO:0000256" key="9">
    <source>
        <dbReference type="ARBA" id="ARBA00023163"/>
    </source>
</evidence>
<dbReference type="FunFam" id="3.30.160.60:FF:000215">
    <property type="entry name" value="Spalt-like transcription factor 3"/>
    <property type="match status" value="1"/>
</dbReference>
<dbReference type="GO" id="GO:0035107">
    <property type="term" value="P:appendage morphogenesis"/>
    <property type="evidence" value="ECO:0007669"/>
    <property type="project" value="UniProtKB-ARBA"/>
</dbReference>
<feature type="compositionally biased region" description="Low complexity" evidence="13">
    <location>
        <begin position="804"/>
        <end position="814"/>
    </location>
</feature>
<dbReference type="Gene3D" id="3.30.160.60">
    <property type="entry name" value="Classic Zinc Finger"/>
    <property type="match status" value="6"/>
</dbReference>
<feature type="compositionally biased region" description="Low complexity" evidence="13">
    <location>
        <begin position="836"/>
        <end position="850"/>
    </location>
</feature>
<dbReference type="GO" id="GO:0007399">
    <property type="term" value="P:nervous system development"/>
    <property type="evidence" value="ECO:0007669"/>
    <property type="project" value="UniProtKB-ARBA"/>
</dbReference>
<dbReference type="GO" id="GO:0048513">
    <property type="term" value="P:animal organ development"/>
    <property type="evidence" value="ECO:0007669"/>
    <property type="project" value="UniProtKB-ARBA"/>
</dbReference>
<feature type="domain" description="C2H2-type" evidence="14">
    <location>
        <begin position="666"/>
        <end position="693"/>
    </location>
</feature>
<keyword evidence="4" id="KW-0677">Repeat</keyword>
<keyword evidence="7" id="KW-0805">Transcription regulation</keyword>
<feature type="compositionally biased region" description="Polar residues" evidence="13">
    <location>
        <begin position="516"/>
        <end position="527"/>
    </location>
</feature>
<feature type="region of interest" description="Disordered" evidence="13">
    <location>
        <begin position="442"/>
        <end position="489"/>
    </location>
</feature>
<dbReference type="FunFam" id="3.30.160.60:FF:000025">
    <property type="entry name" value="Spalt-like transcription factor 1"/>
    <property type="match status" value="1"/>
</dbReference>
<accession>A0AAV2Q000</accession>
<feature type="domain" description="C2H2-type" evidence="14">
    <location>
        <begin position="949"/>
        <end position="976"/>
    </location>
</feature>
<feature type="region of interest" description="Disordered" evidence="13">
    <location>
        <begin position="504"/>
        <end position="531"/>
    </location>
</feature>
<proteinExistence type="inferred from homology"/>
<feature type="compositionally biased region" description="Polar residues" evidence="13">
    <location>
        <begin position="1"/>
        <end position="13"/>
    </location>
</feature>
<dbReference type="Proteomes" id="UP001497623">
    <property type="component" value="Unassembled WGS sequence"/>
</dbReference>
<evidence type="ECO:0000256" key="13">
    <source>
        <dbReference type="SAM" id="MobiDB-lite"/>
    </source>
</evidence>
<feature type="domain" description="C2H2-type" evidence="14">
    <location>
        <begin position="698"/>
        <end position="725"/>
    </location>
</feature>
<dbReference type="GO" id="GO:0000978">
    <property type="term" value="F:RNA polymerase II cis-regulatory region sequence-specific DNA binding"/>
    <property type="evidence" value="ECO:0007669"/>
    <property type="project" value="TreeGrafter"/>
</dbReference>
<feature type="region of interest" description="Disordered" evidence="13">
    <location>
        <begin position="314"/>
        <end position="337"/>
    </location>
</feature>
<reference evidence="15 16" key="1">
    <citation type="submission" date="2024-05" db="EMBL/GenBank/DDBJ databases">
        <authorList>
            <person name="Wallberg A."/>
        </authorList>
    </citation>
    <scope>NUCLEOTIDE SEQUENCE [LARGE SCALE GENOMIC DNA]</scope>
</reference>
<dbReference type="SMART" id="SM00355">
    <property type="entry name" value="ZnF_C2H2"/>
    <property type="match status" value="7"/>
</dbReference>
<feature type="region of interest" description="Disordered" evidence="13">
    <location>
        <begin position="1116"/>
        <end position="1166"/>
    </location>
</feature>
<feature type="region of interest" description="Disordered" evidence="13">
    <location>
        <begin position="53"/>
        <end position="90"/>
    </location>
</feature>
<feature type="compositionally biased region" description="Basic and acidic residues" evidence="13">
    <location>
        <begin position="818"/>
        <end position="831"/>
    </location>
</feature>
<feature type="compositionally biased region" description="Polar residues" evidence="13">
    <location>
        <begin position="64"/>
        <end position="81"/>
    </location>
</feature>
<comment type="caution">
    <text evidence="15">The sequence shown here is derived from an EMBL/GenBank/DDBJ whole genome shotgun (WGS) entry which is preliminary data.</text>
</comment>